<evidence type="ECO:0000313" key="2">
    <source>
        <dbReference type="Proteomes" id="UP000231823"/>
    </source>
</evidence>
<accession>A0A2K8SE50</accession>
<dbReference type="OrthoDB" id="391832at2"/>
<dbReference type="Proteomes" id="UP000231823">
    <property type="component" value="Chromosome"/>
</dbReference>
<protein>
    <submittedName>
        <fullName evidence="1">Uncharacterized protein</fullName>
    </submittedName>
</protein>
<dbReference type="EMBL" id="CP025057">
    <property type="protein sequence ID" value="AUB31508.1"/>
    <property type="molecule type" value="Genomic_DNA"/>
</dbReference>
<name>A0A2K8SE50_9MOLU</name>
<dbReference type="KEGG" id="sfz:SFLOR_v1c04560"/>
<evidence type="ECO:0000313" key="1">
    <source>
        <dbReference type="EMBL" id="AUB31508.1"/>
    </source>
</evidence>
<dbReference type="RefSeq" id="WP_100916499.1">
    <property type="nucleotide sequence ID" value="NZ_CP025057.1"/>
</dbReference>
<sequence length="231" mass="27993">MINNFKPFKISEKDINNLKNVSPYWEKDIKKNVKRLKIWLIKFNKNLDNFKLEYTTDYNKYIEFFQQIDNYSNFYNQKFKLINSNLRLLSKFHKLIVDYVSLLGWAKSIELLCVYFNDIENKNIGKKQEYALELVNDCIMKYFELFRKEVSKIIKKDEYIDLLSEKVFSSKEVITNIDFVVREIMKYCRMLKKKNKIAEQNLIDINILSIEIIVFSNSITRYYSRFLSNVY</sequence>
<organism evidence="1 2">
    <name type="scientific">Spiroplasma floricola 23-6</name>
    <dbReference type="NCBI Taxonomy" id="1336749"/>
    <lineage>
        <taxon>Bacteria</taxon>
        <taxon>Bacillati</taxon>
        <taxon>Mycoplasmatota</taxon>
        <taxon>Mollicutes</taxon>
        <taxon>Entomoplasmatales</taxon>
        <taxon>Spiroplasmataceae</taxon>
        <taxon>Spiroplasma</taxon>
    </lineage>
</organism>
<gene>
    <name evidence="1" type="ORF">SFLOR_v1c04560</name>
</gene>
<reference evidence="1 2" key="1">
    <citation type="submission" date="2017-12" db="EMBL/GenBank/DDBJ databases">
        <title>Complete genome sequence of Spiroplasma floricola 23-6 (ATCC 29989).</title>
        <authorList>
            <person name="Tsai Y.-M."/>
            <person name="Wu P.-S."/>
            <person name="Lo W.-S."/>
            <person name="Kuo C.-H."/>
        </authorList>
    </citation>
    <scope>NUCLEOTIDE SEQUENCE [LARGE SCALE GENOMIC DNA]</scope>
    <source>
        <strain evidence="1 2">23-6</strain>
    </source>
</reference>
<keyword evidence="2" id="KW-1185">Reference proteome</keyword>
<dbReference type="AlphaFoldDB" id="A0A2K8SE50"/>
<proteinExistence type="predicted"/>